<protein>
    <submittedName>
        <fullName evidence="3">AZL_007920/MXAN_0976 family protein</fullName>
    </submittedName>
</protein>
<dbReference type="AlphaFoldDB" id="A0A1Y6CW27"/>
<evidence type="ECO:0000256" key="1">
    <source>
        <dbReference type="SAM" id="MobiDB-lite"/>
    </source>
</evidence>
<feature type="domain" description="Copper-binding protein MbnP-like" evidence="2">
    <location>
        <begin position="30"/>
        <end position="249"/>
    </location>
</feature>
<gene>
    <name evidence="3" type="ORF">SAMN06296036_1395</name>
</gene>
<dbReference type="InterPro" id="IPR023977">
    <property type="entry name" value="MbnP-like"/>
</dbReference>
<evidence type="ECO:0000313" key="4">
    <source>
        <dbReference type="Proteomes" id="UP000192907"/>
    </source>
</evidence>
<dbReference type="InterPro" id="IPR046863">
    <property type="entry name" value="MbnP-like_dom"/>
</dbReference>
<dbReference type="EMBL" id="FWZT01000039">
    <property type="protein sequence ID" value="SMF81998.1"/>
    <property type="molecule type" value="Genomic_DNA"/>
</dbReference>
<evidence type="ECO:0000313" key="3">
    <source>
        <dbReference type="EMBL" id="SMF81998.1"/>
    </source>
</evidence>
<organism evidence="3 4">
    <name type="scientific">Pseudobacteriovorax antillogorgiicola</name>
    <dbReference type="NCBI Taxonomy" id="1513793"/>
    <lineage>
        <taxon>Bacteria</taxon>
        <taxon>Pseudomonadati</taxon>
        <taxon>Bdellovibrionota</taxon>
        <taxon>Oligoflexia</taxon>
        <taxon>Oligoflexales</taxon>
        <taxon>Pseudobacteriovoracaceae</taxon>
        <taxon>Pseudobacteriovorax</taxon>
    </lineage>
</organism>
<dbReference type="Pfam" id="PF20243">
    <property type="entry name" value="MbnP"/>
    <property type="match status" value="1"/>
</dbReference>
<dbReference type="NCBIfam" id="TIGR04052">
    <property type="entry name" value="MbnP_like_WxW"/>
    <property type="match status" value="1"/>
</dbReference>
<accession>A0A1Y6CW27</accession>
<name>A0A1Y6CW27_9BACT</name>
<sequence length="476" mass="51816">MKKTIGLVAAFALTACNFDSNEEAAPQQSNEVMIPFSMTVNDRPASCGESYSGLSLSSATLELRDLRFFVHDVRLVQDDGLEVKVNLEADYRWQTDRLALLDFTSDDSNACADRGTSGTRAFLKGQADISKPTEKLRFKVGVPPELNHLNAPSLEAPLNEPGMWWSWAGGFRFFKADFISQTRETNVERYSLHTGAVGCTAESIEGPYKCANDMIAEVEIDFNLNEDQVNIDLGRILSSFDLNTGRGCMGASNLGLGPDSTGFKPCDAVYEAFGITLNPNLSAPEQVAFRSQTYAGSLDLSIETADLSDTRNPSHWPHPDYQRPPSLDITLSSQSTSKRSHALGDPRFGENCLRCHQIQGPGPGRFVVGGTLIWDDGSEYDAGGFVEIGSGDGAWGELDPEKKLQNFAVALRLPIDGNGNFYATENEGVDYQSQSYQARVVDNNGRVLLAMAPKKVGACNSCHNGSFSITVPKSLF</sequence>
<proteinExistence type="predicted"/>
<dbReference type="PROSITE" id="PS51257">
    <property type="entry name" value="PROKAR_LIPOPROTEIN"/>
    <property type="match status" value="1"/>
</dbReference>
<dbReference type="Proteomes" id="UP000192907">
    <property type="component" value="Unassembled WGS sequence"/>
</dbReference>
<evidence type="ECO:0000259" key="2">
    <source>
        <dbReference type="Pfam" id="PF20243"/>
    </source>
</evidence>
<dbReference type="STRING" id="1513793.SAMN06296036_1395"/>
<dbReference type="RefSeq" id="WP_159455734.1">
    <property type="nucleotide sequence ID" value="NZ_FWZT01000039.1"/>
</dbReference>
<keyword evidence="4" id="KW-1185">Reference proteome</keyword>
<reference evidence="4" key="1">
    <citation type="submission" date="2017-04" db="EMBL/GenBank/DDBJ databases">
        <authorList>
            <person name="Varghese N."/>
            <person name="Submissions S."/>
        </authorList>
    </citation>
    <scope>NUCLEOTIDE SEQUENCE [LARGE SCALE GENOMIC DNA]</scope>
    <source>
        <strain evidence="4">RKEM611</strain>
    </source>
</reference>
<feature type="region of interest" description="Disordered" evidence="1">
    <location>
        <begin position="309"/>
        <end position="342"/>
    </location>
</feature>